<name>A0A918CB73_9DEIO</name>
<sequence length="1251" mass="133139">MNVPSDDPSVPTTAIPATGQDDVPAPALFEWLARQVGEAAGVQAAADELVRGLRDVAGIDWLFLVQAGRGRWSLVAAAGNPPEHILTPFRRGLPYHQGVMGRAIRQNRAIFVPRYDQEVSALGEAAHTFGGASAYLPLRGASGLPWGGIFLSSRVPRDEWTPALRRALEEFADRLSGALERAVLVGHAVALAAVSRLSEETLPPAEAAVRAGAAIAAAAHLEAFSLLRVSQNATEALAGWSRTQPPLPQLIEEICRLPQVQASVQNQGRRAAGLTLTTLALPEALGTGAAAWVVLPSGTNPANPLAAGEETQLGTDGQLVVVALRWGGSAPQSEPHMSPFLAPGGEWSADDRVLLEAAARAVAVAAEREQMLSALSVQTAHTRLLLELSQRAFAAHGVLEAVEAVMTPLLSALRASYVIFAQREGREFLMRAGVGTPPPPLTRQDFSFRVRDDAGSVGQAVLTCGVTTASTLSDLPEASEFLHPEKVAAASVVVRGPKSMDGVLIVLSEGPRHWTPADVRLLEAVGDTLSGVLERLHREEQARLTAREYEIQAVLATRLQQVEHPLDLARAGLDACVELIGCHHASYLDLQTGPLVWSGNAPPVFVAAMTSIMGQPLADARRLAAAPPQVTWHLDYAATPDAQPTFVEAGLRSTAFIPVQVDDVPIGVLLLAWFDVLKAPPPGAEAALHTLADRLSRSFERNAHIRQIEATREGALQTLGAALEAREFETHGHTERVVSASVRLGTRLGLSREDLDALRQGAYLHDIGKLMVPDVVLLKPGPLSPHEREQMLCHTHLGADLAASIPTLPPLARQVVRWHHERWDGSGYPDGLTAQAIPLAARIFSVVDVYDALTTVQPYKTAWTPQDARAELIRQAGRQFDPAVVSAFLAQLGEAEHLSAAPDAGDPPGPGVRPAAGPPNRKSLDRLLERGLEIASLSDPSQVISRALDLALDLLSVQTAVVWLGPDAGGELELAYALGAPGSAPRQGTRIPLSSGVVGAAAAQGMPLRVRDSSGGLSHADRDELHGSVLAVPIIRAQTVLGVLVASRNPGQEISSEDQAILERLAQVIGIALENVQRVRELEDLRTQAESVARIDHLTGVGNRLGLEQAYADARRSALPGTPMSVAVLDLVGFKVINDRYGHPQGDEVLRQVAAELKRSHPGTFRLGGDEFALLLALDVQQATAEVRRVIERIEQLDTGTAGKVGANAGVAQWKPGTSSLEMLLARADQRMYRAKRAGLPTAPDDESSDR</sequence>
<feature type="domain" description="GGDEF" evidence="2">
    <location>
        <begin position="1122"/>
        <end position="1248"/>
    </location>
</feature>
<dbReference type="PANTHER" id="PTHR45228">
    <property type="entry name" value="CYCLIC DI-GMP PHOSPHODIESTERASE TM_0186-RELATED"/>
    <property type="match status" value="1"/>
</dbReference>
<dbReference type="Gene3D" id="1.10.3210.10">
    <property type="entry name" value="Hypothetical protein af1432"/>
    <property type="match status" value="1"/>
</dbReference>
<feature type="region of interest" description="Disordered" evidence="1">
    <location>
        <begin position="899"/>
        <end position="923"/>
    </location>
</feature>
<feature type="region of interest" description="Disordered" evidence="1">
    <location>
        <begin position="1"/>
        <end position="21"/>
    </location>
</feature>
<dbReference type="SMART" id="SM00267">
    <property type="entry name" value="GGDEF"/>
    <property type="match status" value="1"/>
</dbReference>
<dbReference type="Gene3D" id="3.30.450.40">
    <property type="match status" value="3"/>
</dbReference>
<dbReference type="AlphaFoldDB" id="A0A918CB73"/>
<dbReference type="InterPro" id="IPR003607">
    <property type="entry name" value="HD/PDEase_dom"/>
</dbReference>
<keyword evidence="5" id="KW-1185">Reference proteome</keyword>
<evidence type="ECO:0000313" key="5">
    <source>
        <dbReference type="Proteomes" id="UP000603865"/>
    </source>
</evidence>
<dbReference type="Pfam" id="PF01590">
    <property type="entry name" value="GAF"/>
    <property type="match status" value="1"/>
</dbReference>
<evidence type="ECO:0000259" key="3">
    <source>
        <dbReference type="PROSITE" id="PS51832"/>
    </source>
</evidence>
<dbReference type="InterPro" id="IPR000160">
    <property type="entry name" value="GGDEF_dom"/>
</dbReference>
<dbReference type="InterPro" id="IPR003018">
    <property type="entry name" value="GAF"/>
</dbReference>
<dbReference type="NCBIfam" id="TIGR00254">
    <property type="entry name" value="GGDEF"/>
    <property type="match status" value="1"/>
</dbReference>
<dbReference type="SUPFAM" id="SSF109604">
    <property type="entry name" value="HD-domain/PDEase-like"/>
    <property type="match status" value="1"/>
</dbReference>
<evidence type="ECO:0000256" key="1">
    <source>
        <dbReference type="SAM" id="MobiDB-lite"/>
    </source>
</evidence>
<dbReference type="PANTHER" id="PTHR45228:SF8">
    <property type="entry name" value="TWO-COMPONENT RESPONSE REGULATOR-RELATED"/>
    <property type="match status" value="1"/>
</dbReference>
<evidence type="ECO:0008006" key="6">
    <source>
        <dbReference type="Google" id="ProtNLM"/>
    </source>
</evidence>
<dbReference type="SUPFAM" id="SSF55073">
    <property type="entry name" value="Nucleotide cyclase"/>
    <property type="match status" value="1"/>
</dbReference>
<comment type="caution">
    <text evidence="4">The sequence shown here is derived from an EMBL/GenBank/DDBJ whole genome shotgun (WGS) entry which is preliminary data.</text>
</comment>
<dbReference type="RefSeq" id="WP_189091181.1">
    <property type="nucleotide sequence ID" value="NZ_BMQL01000016.1"/>
</dbReference>
<dbReference type="Pfam" id="PF00990">
    <property type="entry name" value="GGDEF"/>
    <property type="match status" value="1"/>
</dbReference>
<dbReference type="InterPro" id="IPR052020">
    <property type="entry name" value="Cyclic_di-GMP/3'3'-cGAMP_PDE"/>
</dbReference>
<organism evidence="4 5">
    <name type="scientific">Deinococcus ruber</name>
    <dbReference type="NCBI Taxonomy" id="1848197"/>
    <lineage>
        <taxon>Bacteria</taxon>
        <taxon>Thermotogati</taxon>
        <taxon>Deinococcota</taxon>
        <taxon>Deinococci</taxon>
        <taxon>Deinococcales</taxon>
        <taxon>Deinococcaceae</taxon>
        <taxon>Deinococcus</taxon>
    </lineage>
</organism>
<dbReference type="SMART" id="SM00471">
    <property type="entry name" value="HDc"/>
    <property type="match status" value="1"/>
</dbReference>
<protein>
    <recommendedName>
        <fullName evidence="6">Diguanylate cyclase</fullName>
    </recommendedName>
</protein>
<dbReference type="Proteomes" id="UP000603865">
    <property type="component" value="Unassembled WGS sequence"/>
</dbReference>
<dbReference type="Gene3D" id="3.30.70.270">
    <property type="match status" value="1"/>
</dbReference>
<dbReference type="SMART" id="SM00065">
    <property type="entry name" value="GAF"/>
    <property type="match status" value="3"/>
</dbReference>
<dbReference type="SUPFAM" id="SSF55781">
    <property type="entry name" value="GAF domain-like"/>
    <property type="match status" value="4"/>
</dbReference>
<feature type="domain" description="HD-GYP" evidence="3">
    <location>
        <begin position="708"/>
        <end position="904"/>
    </location>
</feature>
<dbReference type="PROSITE" id="PS50887">
    <property type="entry name" value="GGDEF"/>
    <property type="match status" value="1"/>
</dbReference>
<dbReference type="InterPro" id="IPR029016">
    <property type="entry name" value="GAF-like_dom_sf"/>
</dbReference>
<dbReference type="Pfam" id="PF13185">
    <property type="entry name" value="GAF_2"/>
    <property type="match status" value="1"/>
</dbReference>
<dbReference type="InterPro" id="IPR043128">
    <property type="entry name" value="Rev_trsase/Diguanyl_cyclase"/>
</dbReference>
<dbReference type="EMBL" id="BMQL01000016">
    <property type="protein sequence ID" value="GGR13935.1"/>
    <property type="molecule type" value="Genomic_DNA"/>
</dbReference>
<dbReference type="CDD" id="cd01949">
    <property type="entry name" value="GGDEF"/>
    <property type="match status" value="1"/>
</dbReference>
<dbReference type="InterPro" id="IPR037522">
    <property type="entry name" value="HD_GYP_dom"/>
</dbReference>
<dbReference type="CDD" id="cd00077">
    <property type="entry name" value="HDc"/>
    <property type="match status" value="1"/>
</dbReference>
<evidence type="ECO:0000259" key="2">
    <source>
        <dbReference type="PROSITE" id="PS50887"/>
    </source>
</evidence>
<accession>A0A918CB73</accession>
<reference evidence="4" key="2">
    <citation type="submission" date="2020-09" db="EMBL/GenBank/DDBJ databases">
        <authorList>
            <person name="Sun Q."/>
            <person name="Ohkuma M."/>
        </authorList>
    </citation>
    <scope>NUCLEOTIDE SEQUENCE</scope>
    <source>
        <strain evidence="4">JCM 31311</strain>
    </source>
</reference>
<evidence type="ECO:0000313" key="4">
    <source>
        <dbReference type="EMBL" id="GGR13935.1"/>
    </source>
</evidence>
<dbReference type="PROSITE" id="PS51832">
    <property type="entry name" value="HD_GYP"/>
    <property type="match status" value="1"/>
</dbReference>
<dbReference type="Pfam" id="PF13487">
    <property type="entry name" value="HD_5"/>
    <property type="match status" value="1"/>
</dbReference>
<dbReference type="InterPro" id="IPR029787">
    <property type="entry name" value="Nucleotide_cyclase"/>
</dbReference>
<reference evidence="4" key="1">
    <citation type="journal article" date="2014" name="Int. J. Syst. Evol. Microbiol.">
        <title>Complete genome sequence of Corynebacterium casei LMG S-19264T (=DSM 44701T), isolated from a smear-ripened cheese.</title>
        <authorList>
            <consortium name="US DOE Joint Genome Institute (JGI-PGF)"/>
            <person name="Walter F."/>
            <person name="Albersmeier A."/>
            <person name="Kalinowski J."/>
            <person name="Ruckert C."/>
        </authorList>
    </citation>
    <scope>NUCLEOTIDE SEQUENCE</scope>
    <source>
        <strain evidence="4">JCM 31311</strain>
    </source>
</reference>
<gene>
    <name evidence="4" type="ORF">GCM10008957_28460</name>
</gene>
<proteinExistence type="predicted"/>